<evidence type="ECO:0000256" key="3">
    <source>
        <dbReference type="ARBA" id="ARBA00023163"/>
    </source>
</evidence>
<dbReference type="Proteomes" id="UP000051562">
    <property type="component" value="Unassembled WGS sequence"/>
</dbReference>
<dbReference type="EMBL" id="LMAR01000011">
    <property type="protein sequence ID" value="KQK31873.1"/>
    <property type="molecule type" value="Genomic_DNA"/>
</dbReference>
<name>A0A0Q3M7V2_9HYPH</name>
<organism evidence="5 6">
    <name type="scientific">Bosea thiooxidans</name>
    <dbReference type="NCBI Taxonomy" id="53254"/>
    <lineage>
        <taxon>Bacteria</taxon>
        <taxon>Pseudomonadati</taxon>
        <taxon>Pseudomonadota</taxon>
        <taxon>Alphaproteobacteria</taxon>
        <taxon>Hyphomicrobiales</taxon>
        <taxon>Boseaceae</taxon>
        <taxon>Bosea</taxon>
    </lineage>
</organism>
<dbReference type="SUPFAM" id="SSF46689">
    <property type="entry name" value="Homeodomain-like"/>
    <property type="match status" value="1"/>
</dbReference>
<sequence>MKLGHVPSQHAVREAVAASLQSGASLQHIASRLGFSARSLQRHLAASGTSHSEIVAEVRLVTACRLLAETDEKISRIALLLGYTGPTSFSRSFRRLMKIQPANYRRQQRK</sequence>
<dbReference type="GO" id="GO:0003700">
    <property type="term" value="F:DNA-binding transcription factor activity"/>
    <property type="evidence" value="ECO:0007669"/>
    <property type="project" value="InterPro"/>
</dbReference>
<dbReference type="OrthoDB" id="9805730at2"/>
<keyword evidence="2" id="KW-0238">DNA-binding</keyword>
<reference evidence="5 6" key="1">
    <citation type="submission" date="2015-10" db="EMBL/GenBank/DDBJ databases">
        <title>Draft genome of Bosea thiooxidans.</title>
        <authorList>
            <person name="Wang X."/>
        </authorList>
    </citation>
    <scope>NUCLEOTIDE SEQUENCE [LARGE SCALE GENOMIC DNA]</scope>
    <source>
        <strain evidence="5 6">CGMCC 9174</strain>
    </source>
</reference>
<dbReference type="SMART" id="SM00342">
    <property type="entry name" value="HTH_ARAC"/>
    <property type="match status" value="1"/>
</dbReference>
<dbReference type="AlphaFoldDB" id="A0A0Q3M7V2"/>
<comment type="caution">
    <text evidence="5">The sequence shown here is derived from an EMBL/GenBank/DDBJ whole genome shotgun (WGS) entry which is preliminary data.</text>
</comment>
<accession>A0A0Q3M7V2</accession>
<dbReference type="Pfam" id="PF12833">
    <property type="entry name" value="HTH_18"/>
    <property type="match status" value="1"/>
</dbReference>
<dbReference type="GO" id="GO:0005829">
    <property type="term" value="C:cytosol"/>
    <property type="evidence" value="ECO:0007669"/>
    <property type="project" value="TreeGrafter"/>
</dbReference>
<keyword evidence="6" id="KW-1185">Reference proteome</keyword>
<keyword evidence="3" id="KW-0804">Transcription</keyword>
<dbReference type="PANTHER" id="PTHR47894:SF4">
    <property type="entry name" value="HTH-TYPE TRANSCRIPTIONAL REGULATOR GADX"/>
    <property type="match status" value="1"/>
</dbReference>
<evidence type="ECO:0000313" key="6">
    <source>
        <dbReference type="Proteomes" id="UP000051562"/>
    </source>
</evidence>
<gene>
    <name evidence="5" type="ORF">ARD30_09045</name>
</gene>
<dbReference type="GO" id="GO:0000976">
    <property type="term" value="F:transcription cis-regulatory region binding"/>
    <property type="evidence" value="ECO:0007669"/>
    <property type="project" value="TreeGrafter"/>
</dbReference>
<feature type="domain" description="HTH araC/xylS-type" evidence="4">
    <location>
        <begin position="10"/>
        <end position="107"/>
    </location>
</feature>
<evidence type="ECO:0000259" key="4">
    <source>
        <dbReference type="PROSITE" id="PS01124"/>
    </source>
</evidence>
<dbReference type="PROSITE" id="PS01124">
    <property type="entry name" value="HTH_ARAC_FAMILY_2"/>
    <property type="match status" value="1"/>
</dbReference>
<keyword evidence="1" id="KW-0805">Transcription regulation</keyword>
<protein>
    <recommendedName>
        <fullName evidence="4">HTH araC/xylS-type domain-containing protein</fullName>
    </recommendedName>
</protein>
<dbReference type="InterPro" id="IPR018060">
    <property type="entry name" value="HTH_AraC"/>
</dbReference>
<dbReference type="PANTHER" id="PTHR47894">
    <property type="entry name" value="HTH-TYPE TRANSCRIPTIONAL REGULATOR GADX"/>
    <property type="match status" value="1"/>
</dbReference>
<evidence type="ECO:0000256" key="1">
    <source>
        <dbReference type="ARBA" id="ARBA00023015"/>
    </source>
</evidence>
<proteinExistence type="predicted"/>
<dbReference type="Gene3D" id="1.10.10.60">
    <property type="entry name" value="Homeodomain-like"/>
    <property type="match status" value="1"/>
</dbReference>
<evidence type="ECO:0000313" key="5">
    <source>
        <dbReference type="EMBL" id="KQK31873.1"/>
    </source>
</evidence>
<evidence type="ECO:0000256" key="2">
    <source>
        <dbReference type="ARBA" id="ARBA00023125"/>
    </source>
</evidence>
<dbReference type="InterPro" id="IPR009057">
    <property type="entry name" value="Homeodomain-like_sf"/>
</dbReference>